<sequence>MDTIGHIFSGHGFGFNTNILETNVINLAVVIAVVVTVVGDAVRELLKTRKETIVSNLREADNRANEAVEKRNAALKQLEAAQKKALEIREQSRFQAEQEKNMCIKQAEEDSARILQGKTDTIRLQQQKVIEQISQQIVSHALDQVRDKLKTKADDRFHISVNTFKSALLKSALLKKTS</sequence>
<evidence type="ECO:0000256" key="1">
    <source>
        <dbReference type="ARBA" id="ARBA00004167"/>
    </source>
</evidence>
<organism evidence="14">
    <name type="scientific">Capsosiphon fulvescens</name>
    <dbReference type="NCBI Taxonomy" id="205396"/>
    <lineage>
        <taxon>Eukaryota</taxon>
        <taxon>Viridiplantae</taxon>
        <taxon>Chlorophyta</taxon>
        <taxon>core chlorophytes</taxon>
        <taxon>Ulvophyceae</taxon>
        <taxon>OUU clade</taxon>
        <taxon>Ulotrichales</taxon>
        <taxon>Ulotrichaceae</taxon>
        <taxon>Capsosiphon</taxon>
    </lineage>
</organism>
<dbReference type="InterPro" id="IPR002146">
    <property type="entry name" value="ATP_synth_b/b'su_bac/chlpt"/>
</dbReference>
<keyword evidence="9" id="KW-0066">ATP synthesis</keyword>
<evidence type="ECO:0000256" key="11">
    <source>
        <dbReference type="RuleBase" id="RU003848"/>
    </source>
</evidence>
<accession>A0A3G1RIW1</accession>
<dbReference type="EMBL" id="MG727869">
    <property type="protein sequence ID" value="AWX64095.1"/>
    <property type="molecule type" value="Genomic_DNA"/>
</dbReference>
<dbReference type="GO" id="GO:0015078">
    <property type="term" value="F:proton transmembrane transporter activity"/>
    <property type="evidence" value="ECO:0007669"/>
    <property type="project" value="InterPro"/>
</dbReference>
<evidence type="ECO:0000256" key="4">
    <source>
        <dbReference type="ARBA" id="ARBA00022692"/>
    </source>
</evidence>
<name>A0A3G1RIW1_9CHLO</name>
<dbReference type="HAMAP" id="MF_01398">
    <property type="entry name" value="ATP_synth_b_bprime"/>
    <property type="match status" value="1"/>
</dbReference>
<evidence type="ECO:0000256" key="3">
    <source>
        <dbReference type="ARBA" id="ARBA00022547"/>
    </source>
</evidence>
<dbReference type="PANTHER" id="PTHR34264">
    <property type="entry name" value="ATP SYNTHASE SUBUNIT B, CHLOROPLASTIC"/>
    <property type="match status" value="1"/>
</dbReference>
<dbReference type="PANTHER" id="PTHR34264:SF3">
    <property type="entry name" value="ATP SYNTHASE SUBUNIT B, CHLOROPLASTIC"/>
    <property type="match status" value="1"/>
</dbReference>
<dbReference type="RefSeq" id="YP_009538406.1">
    <property type="nucleotide sequence ID" value="NC_039920.1"/>
</dbReference>
<keyword evidence="3 11" id="KW-0138">CF(0)</keyword>
<gene>
    <name evidence="14" type="primary">atpF</name>
    <name evidence="14" type="ORF">Capsosi_064</name>
</gene>
<dbReference type="Pfam" id="PF00430">
    <property type="entry name" value="ATP-synt_B"/>
    <property type="match status" value="1"/>
</dbReference>
<comment type="subcellular location">
    <subcellularLocation>
        <location evidence="1">Membrane</location>
        <topology evidence="1">Single-pass membrane protein</topology>
    </subcellularLocation>
</comment>
<proteinExistence type="inferred from homology"/>
<dbReference type="CDD" id="cd06503">
    <property type="entry name" value="ATP-synt_Fo_b"/>
    <property type="match status" value="1"/>
</dbReference>
<evidence type="ECO:0000313" key="14">
    <source>
        <dbReference type="EMBL" id="AWX64095.1"/>
    </source>
</evidence>
<keyword evidence="12" id="KW-0175">Coiled coil</keyword>
<evidence type="ECO:0000256" key="8">
    <source>
        <dbReference type="ARBA" id="ARBA00023136"/>
    </source>
</evidence>
<dbReference type="GeneID" id="38458152"/>
<evidence type="ECO:0000256" key="6">
    <source>
        <dbReference type="ARBA" id="ARBA00022989"/>
    </source>
</evidence>
<evidence type="ECO:0000256" key="12">
    <source>
        <dbReference type="SAM" id="Coils"/>
    </source>
</evidence>
<dbReference type="GO" id="GO:0015986">
    <property type="term" value="P:proton motive force-driven ATP synthesis"/>
    <property type="evidence" value="ECO:0007669"/>
    <property type="project" value="InterPro"/>
</dbReference>
<evidence type="ECO:0000256" key="2">
    <source>
        <dbReference type="ARBA" id="ARBA00022448"/>
    </source>
</evidence>
<keyword evidence="7 11" id="KW-0406">Ion transport</keyword>
<evidence type="ECO:0000256" key="10">
    <source>
        <dbReference type="ARBA" id="ARBA00025198"/>
    </source>
</evidence>
<keyword evidence="2 11" id="KW-0813">Transport</keyword>
<evidence type="ECO:0000256" key="9">
    <source>
        <dbReference type="ARBA" id="ARBA00023310"/>
    </source>
</evidence>
<keyword evidence="8 13" id="KW-0472">Membrane</keyword>
<dbReference type="GO" id="GO:0045259">
    <property type="term" value="C:proton-transporting ATP synthase complex"/>
    <property type="evidence" value="ECO:0007669"/>
    <property type="project" value="UniProtKB-KW"/>
</dbReference>
<dbReference type="AlphaFoldDB" id="A0A3G1RIW1"/>
<keyword evidence="14" id="KW-0934">Plastid</keyword>
<feature type="coiled-coil region" evidence="12">
    <location>
        <begin position="57"/>
        <end position="91"/>
    </location>
</feature>
<keyword evidence="5 11" id="KW-0375">Hydrogen ion transport</keyword>
<evidence type="ECO:0000256" key="7">
    <source>
        <dbReference type="ARBA" id="ARBA00023065"/>
    </source>
</evidence>
<comment type="function">
    <text evidence="10">F(1)F(0) ATP synthase produces ATP from ADP in the presence of a proton or sodium gradient. F-type ATPases consist of two structural domains, F(1) containing the extramembraneous catalytic core and F(0) containing the membrane proton channel, linked together by a central stalk and a peripheral stalk. During catalysis, ATP synthesis in the catalytic domain of F(1) is coupled via a rotary mechanism of the central stalk subunits to proton translocation.</text>
</comment>
<keyword evidence="4 11" id="KW-0812">Transmembrane</keyword>
<geneLocation type="plastid" evidence="14"/>
<comment type="similarity">
    <text evidence="11">Belongs to the ATPase B chain family.</text>
</comment>
<evidence type="ECO:0000256" key="5">
    <source>
        <dbReference type="ARBA" id="ARBA00022781"/>
    </source>
</evidence>
<feature type="transmembrane region" description="Helical" evidence="13">
    <location>
        <begin position="24"/>
        <end position="42"/>
    </location>
</feature>
<reference evidence="14" key="1">
    <citation type="journal article" date="2018" name="J. Phycol.">
        <title>Flip-flop organization in the chloroplast genome of Capsosiphon fulvescens (Ulvophyceae, Chlorophyta.</title>
        <authorList>
            <person name="Kim D."/>
            <person name="Lee J."/>
            <person name="Choi J.W."/>
            <person name="Yang J.H."/>
            <person name="Hwang I.K."/>
            <person name="Yoon H.S."/>
        </authorList>
    </citation>
    <scope>NUCLEOTIDE SEQUENCE</scope>
    <source>
        <strain evidence="14">TypeA</strain>
    </source>
</reference>
<keyword evidence="6 13" id="KW-1133">Transmembrane helix</keyword>
<protein>
    <submittedName>
        <fullName evidence="14">CF0 subunit I of ATP synthase</fullName>
    </submittedName>
</protein>
<evidence type="ECO:0000256" key="13">
    <source>
        <dbReference type="SAM" id="Phobius"/>
    </source>
</evidence>